<gene>
    <name evidence="1" type="ORF">PG997_010730</name>
</gene>
<sequence length="144" mass="15729">MSTSANTLSFTAYPPGIIDGIRTKFGPLVAVLFAQIADENPCLDEARKDLGHWLGEEGAGDDCSVSDYEHRASEGSSTPRWLPLSTLEISFFSGEEKCTATDTVCKMLVQSMSLRGGVDEVDEGREQPTFSLHDLRFLPQLLSL</sequence>
<comment type="caution">
    <text evidence="1">The sequence shown here is derived from an EMBL/GenBank/DDBJ whole genome shotgun (WGS) entry which is preliminary data.</text>
</comment>
<protein>
    <submittedName>
        <fullName evidence="1">Uncharacterized protein</fullName>
    </submittedName>
</protein>
<dbReference type="GeneID" id="92048105"/>
<name>A0ABR1VHA6_9PEZI</name>
<evidence type="ECO:0000313" key="1">
    <source>
        <dbReference type="EMBL" id="KAK8070527.1"/>
    </source>
</evidence>
<dbReference type="RefSeq" id="XP_066664335.1">
    <property type="nucleotide sequence ID" value="XM_066815045.1"/>
</dbReference>
<reference evidence="1 2" key="1">
    <citation type="submission" date="2023-01" db="EMBL/GenBank/DDBJ databases">
        <title>Analysis of 21 Apiospora genomes using comparative genomics revels a genus with tremendous synthesis potential of carbohydrate active enzymes and secondary metabolites.</title>
        <authorList>
            <person name="Sorensen T."/>
        </authorList>
    </citation>
    <scope>NUCLEOTIDE SEQUENCE [LARGE SCALE GENOMIC DNA]</scope>
    <source>
        <strain evidence="1 2">CBS 114990</strain>
    </source>
</reference>
<keyword evidence="2" id="KW-1185">Reference proteome</keyword>
<dbReference type="EMBL" id="JAQQWN010000008">
    <property type="protein sequence ID" value="KAK8070527.1"/>
    <property type="molecule type" value="Genomic_DNA"/>
</dbReference>
<proteinExistence type="predicted"/>
<accession>A0ABR1VHA6</accession>
<organism evidence="1 2">
    <name type="scientific">Apiospora hydei</name>
    <dbReference type="NCBI Taxonomy" id="1337664"/>
    <lineage>
        <taxon>Eukaryota</taxon>
        <taxon>Fungi</taxon>
        <taxon>Dikarya</taxon>
        <taxon>Ascomycota</taxon>
        <taxon>Pezizomycotina</taxon>
        <taxon>Sordariomycetes</taxon>
        <taxon>Xylariomycetidae</taxon>
        <taxon>Amphisphaeriales</taxon>
        <taxon>Apiosporaceae</taxon>
        <taxon>Apiospora</taxon>
    </lineage>
</organism>
<evidence type="ECO:0000313" key="2">
    <source>
        <dbReference type="Proteomes" id="UP001433268"/>
    </source>
</evidence>
<dbReference type="Proteomes" id="UP001433268">
    <property type="component" value="Unassembled WGS sequence"/>
</dbReference>